<dbReference type="EMBL" id="GBRH01240313">
    <property type="protein sequence ID" value="JAD57582.1"/>
    <property type="molecule type" value="Transcribed_RNA"/>
</dbReference>
<accession>A0A0A9BE66</accession>
<dbReference type="AlphaFoldDB" id="A0A0A9BE66"/>
<reference evidence="1" key="2">
    <citation type="journal article" date="2015" name="Data Brief">
        <title>Shoot transcriptome of the giant reed, Arundo donax.</title>
        <authorList>
            <person name="Barrero R.A."/>
            <person name="Guerrero F.D."/>
            <person name="Moolhuijzen P."/>
            <person name="Goolsby J.A."/>
            <person name="Tidwell J."/>
            <person name="Bellgard S.E."/>
            <person name="Bellgard M.I."/>
        </authorList>
    </citation>
    <scope>NUCLEOTIDE SEQUENCE</scope>
    <source>
        <tissue evidence="1">Shoot tissue taken approximately 20 cm above the soil surface</tissue>
    </source>
</reference>
<protein>
    <submittedName>
        <fullName evidence="1">Uncharacterized protein</fullName>
    </submittedName>
</protein>
<evidence type="ECO:0000313" key="1">
    <source>
        <dbReference type="EMBL" id="JAD57582.1"/>
    </source>
</evidence>
<proteinExistence type="predicted"/>
<sequence length="25" mass="3079">MALLIDENDKSYRLRTKRWQILDIS</sequence>
<name>A0A0A9BE66_ARUDO</name>
<reference evidence="1" key="1">
    <citation type="submission" date="2014-09" db="EMBL/GenBank/DDBJ databases">
        <authorList>
            <person name="Magalhaes I.L.F."/>
            <person name="Oliveira U."/>
            <person name="Santos F.R."/>
            <person name="Vidigal T.H.D.A."/>
            <person name="Brescovit A.D."/>
            <person name="Santos A.J."/>
        </authorList>
    </citation>
    <scope>NUCLEOTIDE SEQUENCE</scope>
    <source>
        <tissue evidence="1">Shoot tissue taken approximately 20 cm above the soil surface</tissue>
    </source>
</reference>
<organism evidence="1">
    <name type="scientific">Arundo donax</name>
    <name type="common">Giant reed</name>
    <name type="synonym">Donax arundinaceus</name>
    <dbReference type="NCBI Taxonomy" id="35708"/>
    <lineage>
        <taxon>Eukaryota</taxon>
        <taxon>Viridiplantae</taxon>
        <taxon>Streptophyta</taxon>
        <taxon>Embryophyta</taxon>
        <taxon>Tracheophyta</taxon>
        <taxon>Spermatophyta</taxon>
        <taxon>Magnoliopsida</taxon>
        <taxon>Liliopsida</taxon>
        <taxon>Poales</taxon>
        <taxon>Poaceae</taxon>
        <taxon>PACMAD clade</taxon>
        <taxon>Arundinoideae</taxon>
        <taxon>Arundineae</taxon>
        <taxon>Arundo</taxon>
    </lineage>
</organism>